<dbReference type="Pfam" id="PF04104">
    <property type="entry name" value="DNA_primase_lrg"/>
    <property type="match status" value="1"/>
</dbReference>
<evidence type="ECO:0000256" key="9">
    <source>
        <dbReference type="ARBA" id="ARBA00023125"/>
    </source>
</evidence>
<dbReference type="CDD" id="cd07322">
    <property type="entry name" value="PriL_PriS_Eukaryotic"/>
    <property type="match status" value="1"/>
</dbReference>
<dbReference type="InterPro" id="IPR007238">
    <property type="entry name" value="DNA_primase_lsu_euk/arc"/>
</dbReference>
<sequence>MFGDFQNKSSRRDNQFLTQKARQSISVKNQDIYEHKLSLYTDPPNETVSLLDFRDLGSLRLDLLRKIEGLREKYPTFKELQENIKTLDSGSAKLFHLLDEETRKQDHISHFILRLAFCQSPEQTKWFIQQELDLFKLRFESLKHDKIEFLRRYNFNLTFVSENEKESLRSRLVPSNVGISHGNLQTKAFFKVYFTEAFDLVRHRKVYLNRGYLYISQDELIAIVSARFRLNMATGMAREFKHLGFIQEEERLLPLLKALTHRGYSNKEYKAQNSQDVTPDMVEGLANTSFPLCMRQIHSRLRTDHHLRHFARRQYGLFLKGIGMSLESSLAFFRDEFTKQMDADKFNKQYAYNIRHHYGKEGRQVESQPFDCAKIILTNPPAAQDCHGCPYRHSDPDVLAQKLERLGINKEQASQMLQLSKNNQYDKACTRFFEYTHRMPEGGLGHVITHPNQYFDLSRQVLEGKRAKDAGCSQQVTVIKKPETTSEQPEINEEEDDFNDDTVMDI</sequence>
<evidence type="ECO:0000256" key="1">
    <source>
        <dbReference type="ARBA" id="ARBA00010564"/>
    </source>
</evidence>
<evidence type="ECO:0000256" key="2">
    <source>
        <dbReference type="ARBA" id="ARBA00019038"/>
    </source>
</evidence>
<evidence type="ECO:0000256" key="7">
    <source>
        <dbReference type="ARBA" id="ARBA00023004"/>
    </source>
</evidence>
<comment type="function">
    <text evidence="10">DNA primase is the polymerase that synthesizes small RNA primers for the Okazaki fragments made during discontinuous DNA replication.</text>
</comment>
<feature type="domain" description="DNA primase large subunit C-terminal" evidence="13">
    <location>
        <begin position="285"/>
        <end position="455"/>
    </location>
</feature>
<keyword evidence="7 10" id="KW-0408">Iron</keyword>
<dbReference type="InterPro" id="IPR058560">
    <property type="entry name" value="DNA_primase_C"/>
</dbReference>
<evidence type="ECO:0000256" key="6">
    <source>
        <dbReference type="ARBA" id="ARBA00022723"/>
    </source>
</evidence>
<feature type="binding site" evidence="11">
    <location>
        <position position="293"/>
    </location>
    <ligand>
        <name>[4Fe-4S] cluster</name>
        <dbReference type="ChEBI" id="CHEBI:49883"/>
    </ligand>
</feature>
<dbReference type="Proteomes" id="UP000887540">
    <property type="component" value="Unplaced"/>
</dbReference>
<dbReference type="PANTHER" id="PTHR10537">
    <property type="entry name" value="DNA PRIMASE LARGE SUBUNIT"/>
    <property type="match status" value="1"/>
</dbReference>
<comment type="similarity">
    <text evidence="1 10">Belongs to the eukaryotic-type primase large subunit family.</text>
</comment>
<dbReference type="GO" id="GO:0046872">
    <property type="term" value="F:metal ion binding"/>
    <property type="evidence" value="ECO:0007669"/>
    <property type="project" value="UniProtKB-UniRule"/>
</dbReference>
<dbReference type="Pfam" id="PF26466">
    <property type="entry name" value="DNA_primase_lrg_N"/>
    <property type="match status" value="1"/>
</dbReference>
<protein>
    <recommendedName>
        <fullName evidence="2 10">DNA primase large subunit</fullName>
    </recommendedName>
</protein>
<evidence type="ECO:0000256" key="11">
    <source>
        <dbReference type="PIRSR" id="PIRSR009449-1"/>
    </source>
</evidence>
<reference evidence="15" key="1">
    <citation type="submission" date="2022-11" db="UniProtKB">
        <authorList>
            <consortium name="WormBaseParasite"/>
        </authorList>
    </citation>
    <scope>IDENTIFICATION</scope>
</reference>
<name>A0A914DBP6_9BILA</name>
<evidence type="ECO:0000256" key="3">
    <source>
        <dbReference type="ARBA" id="ARBA00022485"/>
    </source>
</evidence>
<dbReference type="InterPro" id="IPR016558">
    <property type="entry name" value="DNA_primase_lsu_euk"/>
</dbReference>
<feature type="binding site" evidence="11">
    <location>
        <position position="389"/>
    </location>
    <ligand>
        <name>[4Fe-4S] cluster</name>
        <dbReference type="ChEBI" id="CHEBI:49883"/>
    </ligand>
</feature>
<dbReference type="GO" id="GO:0003677">
    <property type="term" value="F:DNA binding"/>
    <property type="evidence" value="ECO:0007669"/>
    <property type="project" value="UniProtKB-UniRule"/>
</dbReference>
<dbReference type="GO" id="GO:0005658">
    <property type="term" value="C:alpha DNA polymerase:primase complex"/>
    <property type="evidence" value="ECO:0007669"/>
    <property type="project" value="UniProtKB-ARBA"/>
</dbReference>
<keyword evidence="4 10" id="KW-0639">Primosome</keyword>
<dbReference type="GO" id="GO:0051539">
    <property type="term" value="F:4 iron, 4 sulfur cluster binding"/>
    <property type="evidence" value="ECO:0007669"/>
    <property type="project" value="UniProtKB-UniRule"/>
</dbReference>
<evidence type="ECO:0000256" key="10">
    <source>
        <dbReference type="PIRNR" id="PIRNR009449"/>
    </source>
</evidence>
<accession>A0A914DBP6</accession>
<evidence type="ECO:0000256" key="5">
    <source>
        <dbReference type="ARBA" id="ARBA00022705"/>
    </source>
</evidence>
<evidence type="ECO:0000313" key="15">
    <source>
        <dbReference type="WBParaSite" id="ACRNAN_scaffold2307.g25461.t1"/>
    </source>
</evidence>
<feature type="binding site" evidence="11">
    <location>
        <position position="429"/>
    </location>
    <ligand>
        <name>[4Fe-4S] cluster</name>
        <dbReference type="ChEBI" id="CHEBI:49883"/>
    </ligand>
</feature>
<dbReference type="PIRSF" id="PIRSF009449">
    <property type="entry name" value="DNA_primase_large_subunit"/>
    <property type="match status" value="1"/>
</dbReference>
<keyword evidence="6 10" id="KW-0479">Metal-binding</keyword>
<feature type="compositionally biased region" description="Acidic residues" evidence="12">
    <location>
        <begin position="490"/>
        <end position="506"/>
    </location>
</feature>
<organism evidence="14 15">
    <name type="scientific">Acrobeloides nanus</name>
    <dbReference type="NCBI Taxonomy" id="290746"/>
    <lineage>
        <taxon>Eukaryota</taxon>
        <taxon>Metazoa</taxon>
        <taxon>Ecdysozoa</taxon>
        <taxon>Nematoda</taxon>
        <taxon>Chromadorea</taxon>
        <taxon>Rhabditida</taxon>
        <taxon>Tylenchina</taxon>
        <taxon>Cephalobomorpha</taxon>
        <taxon>Cephaloboidea</taxon>
        <taxon>Cephalobidae</taxon>
        <taxon>Acrobeloides</taxon>
    </lineage>
</organism>
<dbReference type="GO" id="GO:0006269">
    <property type="term" value="P:DNA replication, synthesis of primer"/>
    <property type="evidence" value="ECO:0007669"/>
    <property type="project" value="UniProtKB-KW"/>
</dbReference>
<evidence type="ECO:0000256" key="8">
    <source>
        <dbReference type="ARBA" id="ARBA00023014"/>
    </source>
</evidence>
<evidence type="ECO:0000313" key="14">
    <source>
        <dbReference type="Proteomes" id="UP000887540"/>
    </source>
</evidence>
<keyword evidence="9 10" id="KW-0238">DNA-binding</keyword>
<keyword evidence="3 10" id="KW-0004">4Fe-4S</keyword>
<feature type="region of interest" description="Disordered" evidence="12">
    <location>
        <begin position="479"/>
        <end position="506"/>
    </location>
</feature>
<keyword evidence="8 10" id="KW-0411">Iron-sulfur</keyword>
<evidence type="ECO:0000256" key="12">
    <source>
        <dbReference type="SAM" id="MobiDB-lite"/>
    </source>
</evidence>
<dbReference type="AlphaFoldDB" id="A0A914DBP6"/>
<dbReference type="PANTHER" id="PTHR10537:SF3">
    <property type="entry name" value="DNA PRIMASE LARGE SUBUNIT"/>
    <property type="match status" value="1"/>
</dbReference>
<evidence type="ECO:0000256" key="4">
    <source>
        <dbReference type="ARBA" id="ARBA00022515"/>
    </source>
</evidence>
<dbReference type="Gene3D" id="1.20.930.80">
    <property type="match status" value="1"/>
</dbReference>
<keyword evidence="14" id="KW-1185">Reference proteome</keyword>
<dbReference type="GO" id="GO:0006270">
    <property type="term" value="P:DNA replication initiation"/>
    <property type="evidence" value="ECO:0007669"/>
    <property type="project" value="TreeGrafter"/>
</dbReference>
<evidence type="ECO:0000259" key="13">
    <source>
        <dbReference type="Pfam" id="PF04104"/>
    </source>
</evidence>
<dbReference type="WBParaSite" id="ACRNAN_scaffold2307.g25461.t1">
    <property type="protein sequence ID" value="ACRNAN_scaffold2307.g25461.t1"/>
    <property type="gene ID" value="ACRNAN_scaffold2307.g25461"/>
</dbReference>
<keyword evidence="5 10" id="KW-0235">DNA replication</keyword>
<comment type="cofactor">
    <cofactor evidence="10">
        <name>[4Fe-4S] cluster</name>
        <dbReference type="ChEBI" id="CHEBI:49883"/>
    </cofactor>
    <text evidence="10">Binds 1 [4Fe-4S] cluster.</text>
</comment>
<feature type="binding site" evidence="11">
    <location>
        <position position="372"/>
    </location>
    <ligand>
        <name>[4Fe-4S] cluster</name>
        <dbReference type="ChEBI" id="CHEBI:49883"/>
    </ligand>
</feature>
<proteinExistence type="inferred from homology"/>